<comment type="cofactor">
    <cofactor evidence="1">
        <name>FAD</name>
        <dbReference type="ChEBI" id="CHEBI:57692"/>
    </cofactor>
</comment>
<evidence type="ECO:0000256" key="3">
    <source>
        <dbReference type="ARBA" id="ARBA00022630"/>
    </source>
</evidence>
<dbReference type="PANTHER" id="PTHR43884">
    <property type="entry name" value="ACYL-COA DEHYDROGENASE"/>
    <property type="match status" value="1"/>
</dbReference>
<dbReference type="Pfam" id="PF00441">
    <property type="entry name" value="Acyl-CoA_dh_1"/>
    <property type="match status" value="1"/>
</dbReference>
<gene>
    <name evidence="8" type="ORF">MUO15_17340</name>
</gene>
<evidence type="ECO:0000259" key="7">
    <source>
        <dbReference type="Pfam" id="PF02771"/>
    </source>
</evidence>
<evidence type="ECO:0000313" key="9">
    <source>
        <dbReference type="Proteomes" id="UP000830326"/>
    </source>
</evidence>
<keyword evidence="9" id="KW-1185">Reference proteome</keyword>
<dbReference type="SUPFAM" id="SSF47203">
    <property type="entry name" value="Acyl-CoA dehydrogenase C-terminal domain-like"/>
    <property type="match status" value="1"/>
</dbReference>
<evidence type="ECO:0000313" key="8">
    <source>
        <dbReference type="EMBL" id="UOR11340.1"/>
    </source>
</evidence>
<evidence type="ECO:0000256" key="1">
    <source>
        <dbReference type="ARBA" id="ARBA00001974"/>
    </source>
</evidence>
<dbReference type="InterPro" id="IPR009100">
    <property type="entry name" value="AcylCoA_DH/oxidase_NM_dom_sf"/>
</dbReference>
<dbReference type="Gene3D" id="1.20.140.10">
    <property type="entry name" value="Butyryl-CoA Dehydrogenase, subunit A, domain 3"/>
    <property type="match status" value="1"/>
</dbReference>
<dbReference type="InterPro" id="IPR009075">
    <property type="entry name" value="AcylCo_DH/oxidase_C"/>
</dbReference>
<evidence type="ECO:0000256" key="5">
    <source>
        <dbReference type="ARBA" id="ARBA00023002"/>
    </source>
</evidence>
<comment type="similarity">
    <text evidence="2">Belongs to the acyl-CoA dehydrogenase family.</text>
</comment>
<sequence>MSDMQEIILDSTNKMFKSLCTKELIDRSEEGIFAEELWSVLVESGVTSVGVPESLGGTGGDYNDALHILQLAGKFSVPLPLAETLMVQWLLADHGISPSSEILTLSVNPKNKIELEETPKGYSVQGKAVNVPWARHAKRIVVIANVEGKSKLALLPLDKANIEFNSNLAGEPSDTIHFQSVDVADIFLEEVDVEQFRMKVTNLGGLIKIVMMSGAMEALLELSVLFSKEREQFGRPLHRLQAIQQHIAVLSGETVASVTIANKAILAFGKGVDDHEIAAAKLKVNEAAGKVTEIAHQLHGAIGVTHEHRLNQVTRRLWAWRDEFGNENYWADQLADKVMNSNTESLWEMITDHPVIAKVQLGEGIK</sequence>
<dbReference type="Proteomes" id="UP000830326">
    <property type="component" value="Chromosome"/>
</dbReference>
<dbReference type="InterPro" id="IPR037069">
    <property type="entry name" value="AcylCoA_DH/ox_N_sf"/>
</dbReference>
<evidence type="ECO:0000256" key="2">
    <source>
        <dbReference type="ARBA" id="ARBA00009347"/>
    </source>
</evidence>
<reference evidence="8" key="1">
    <citation type="submission" date="2022-04" db="EMBL/GenBank/DDBJ databases">
        <title>Halobacillus sp. isolated from saltern.</title>
        <authorList>
            <person name="Won M."/>
            <person name="Lee C.-M."/>
            <person name="Woen H.-Y."/>
            <person name="Kwon S.-W."/>
        </authorList>
    </citation>
    <scope>NUCLEOTIDE SEQUENCE</scope>
    <source>
        <strain evidence="8">SSHM10-5</strain>
    </source>
</reference>
<dbReference type="InterPro" id="IPR036250">
    <property type="entry name" value="AcylCo_DH-like_C"/>
</dbReference>
<protein>
    <submittedName>
        <fullName evidence="8">Acyl-CoA/acyl-ACP dehydrogenase</fullName>
    </submittedName>
</protein>
<organism evidence="8 9">
    <name type="scientific">Halobacillus amylolyticus</name>
    <dbReference type="NCBI Taxonomy" id="2932259"/>
    <lineage>
        <taxon>Bacteria</taxon>
        <taxon>Bacillati</taxon>
        <taxon>Bacillota</taxon>
        <taxon>Bacilli</taxon>
        <taxon>Bacillales</taxon>
        <taxon>Bacillaceae</taxon>
        <taxon>Halobacillus</taxon>
    </lineage>
</organism>
<keyword evidence="3" id="KW-0285">Flavoprotein</keyword>
<dbReference type="RefSeq" id="WP_245031288.1">
    <property type="nucleotide sequence ID" value="NZ_CP095075.1"/>
</dbReference>
<feature type="domain" description="Acyl-CoA dehydrogenase/oxidase C-terminal" evidence="6">
    <location>
        <begin position="209"/>
        <end position="336"/>
    </location>
</feature>
<dbReference type="Gene3D" id="1.10.540.10">
    <property type="entry name" value="Acyl-CoA dehydrogenase/oxidase, N-terminal domain"/>
    <property type="match status" value="1"/>
</dbReference>
<proteinExistence type="inferred from homology"/>
<dbReference type="InterPro" id="IPR013786">
    <property type="entry name" value="AcylCoA_DH/ox_N"/>
</dbReference>
<accession>A0ABY4HBN6</accession>
<dbReference type="SUPFAM" id="SSF56645">
    <property type="entry name" value="Acyl-CoA dehydrogenase NM domain-like"/>
    <property type="match status" value="1"/>
</dbReference>
<evidence type="ECO:0000259" key="6">
    <source>
        <dbReference type="Pfam" id="PF00441"/>
    </source>
</evidence>
<feature type="domain" description="Acyl-CoA dehydrogenase/oxidase N-terminal" evidence="7">
    <location>
        <begin position="3"/>
        <end position="95"/>
    </location>
</feature>
<dbReference type="Pfam" id="PF02771">
    <property type="entry name" value="Acyl-CoA_dh_N"/>
    <property type="match status" value="1"/>
</dbReference>
<name>A0ABY4HBN6_9BACI</name>
<keyword evidence="5" id="KW-0560">Oxidoreductase</keyword>
<keyword evidence="4" id="KW-0274">FAD</keyword>
<dbReference type="EMBL" id="CP095075">
    <property type="protein sequence ID" value="UOR11340.1"/>
    <property type="molecule type" value="Genomic_DNA"/>
</dbReference>
<evidence type="ECO:0000256" key="4">
    <source>
        <dbReference type="ARBA" id="ARBA00022827"/>
    </source>
</evidence>
<dbReference type="PANTHER" id="PTHR43884:SF20">
    <property type="entry name" value="ACYL-COA DEHYDROGENASE FADE28"/>
    <property type="match status" value="1"/>
</dbReference>